<organism evidence="3 4">
    <name type="scientific">Salinibacterium amurskyense</name>
    <dbReference type="NCBI Taxonomy" id="205941"/>
    <lineage>
        <taxon>Bacteria</taxon>
        <taxon>Bacillati</taxon>
        <taxon>Actinomycetota</taxon>
        <taxon>Actinomycetes</taxon>
        <taxon>Micrococcales</taxon>
        <taxon>Microbacteriaceae</taxon>
        <taxon>Salinibacterium</taxon>
    </lineage>
</organism>
<feature type="domain" description="GerMN" evidence="2">
    <location>
        <begin position="205"/>
        <end position="291"/>
    </location>
</feature>
<dbReference type="RefSeq" id="WP_100388483.1">
    <property type="nucleotide sequence ID" value="NZ_BMZU01000001.1"/>
</dbReference>
<keyword evidence="1" id="KW-0732">Signal</keyword>
<evidence type="ECO:0000313" key="4">
    <source>
        <dbReference type="Proteomes" id="UP000231742"/>
    </source>
</evidence>
<dbReference type="InterPro" id="IPR059026">
    <property type="entry name" value="LpqB_N"/>
</dbReference>
<accession>A0A2M9D800</accession>
<sequence length="559" mass="58441">MPKFSKIAFFSLVTAVSVALTGCVGVPTSSEVQTGPLINEQDGAQYEIVASGPVAGSTQEQILTDFMNAVRSPARDYSVAREFLTGAMSEAWNPAASATVLERDKLPTIAPALDENALTYSFSAQAVIDARGVYSELPSPVSQTLAFAFEQVNGEWRISTAPPGVVLTLRGFEVSFEEQVLYYFDPSFAYLIPDTRWFAARESSQARALQALLAADSAWVQQGVVLTAFPPSTTLGTTSSLTSGRAVVDLSSEALAANNVARDRMRQQLSATLHTPIVVLTVEGRELQDSSSGQNAAVIEPGSAGPLVVGTGDQFGFSTSDGLSAITELSDIVTSAGATTAALSADRLSAVYRAADGAAYFASVGVAPRLIDARSGLVAPSLDPFRFVWSAQRSSATSLTTFAVDGTEHPLQTSLPADSQIVSLDVSRDGARLLVYLSTPSGPQLLVYGIVRQQGNVPVQLVEPVSLPVRSGTAIDAAWVGSSSVATLTGDDGSVEVTAYNLGGPSQDLGDVDGATQLVTTGSNTDGLRVLADGEVWRPQGSQAWVQTGLDASFLAVQQ</sequence>
<feature type="chain" id="PRO_5039486677" evidence="1">
    <location>
        <begin position="22"/>
        <end position="559"/>
    </location>
</feature>
<dbReference type="InterPro" id="IPR019606">
    <property type="entry name" value="GerMN"/>
</dbReference>
<proteinExistence type="predicted"/>
<dbReference type="EMBL" id="PGFH01000001">
    <property type="protein sequence ID" value="PJJ81831.1"/>
    <property type="molecule type" value="Genomic_DNA"/>
</dbReference>
<feature type="signal peptide" evidence="1">
    <location>
        <begin position="1"/>
        <end position="21"/>
    </location>
</feature>
<name>A0A2M9D800_9MICO</name>
<dbReference type="Pfam" id="PF10646">
    <property type="entry name" value="Germane"/>
    <property type="match status" value="1"/>
</dbReference>
<keyword evidence="4" id="KW-1185">Reference proteome</keyword>
<dbReference type="SMART" id="SM00909">
    <property type="entry name" value="Germane"/>
    <property type="match status" value="1"/>
</dbReference>
<dbReference type="Proteomes" id="UP000231742">
    <property type="component" value="Unassembled WGS sequence"/>
</dbReference>
<dbReference type="OrthoDB" id="3226781at2"/>
<evidence type="ECO:0000256" key="1">
    <source>
        <dbReference type="SAM" id="SignalP"/>
    </source>
</evidence>
<dbReference type="Pfam" id="PF25976">
    <property type="entry name" value="LpqB_N"/>
    <property type="match status" value="1"/>
</dbReference>
<dbReference type="AlphaFoldDB" id="A0A2M9D800"/>
<gene>
    <name evidence="3" type="ORF">CLV85_1013</name>
</gene>
<protein>
    <submittedName>
        <fullName evidence="3">Sporulation and spore germination protein</fullName>
    </submittedName>
</protein>
<reference evidence="3 4" key="1">
    <citation type="submission" date="2017-11" db="EMBL/GenBank/DDBJ databases">
        <title>Genomic Encyclopedia of Archaeal and Bacterial Type Strains, Phase II (KMG-II): From Individual Species to Whole Genera.</title>
        <authorList>
            <person name="Goeker M."/>
        </authorList>
    </citation>
    <scope>NUCLEOTIDE SEQUENCE [LARGE SCALE GENOMIC DNA]</scope>
    <source>
        <strain evidence="3 4">DSM 16400</strain>
    </source>
</reference>
<evidence type="ECO:0000259" key="2">
    <source>
        <dbReference type="SMART" id="SM00909"/>
    </source>
</evidence>
<dbReference type="PROSITE" id="PS51257">
    <property type="entry name" value="PROKAR_LIPOPROTEIN"/>
    <property type="match status" value="1"/>
</dbReference>
<evidence type="ECO:0000313" key="3">
    <source>
        <dbReference type="EMBL" id="PJJ81831.1"/>
    </source>
</evidence>
<comment type="caution">
    <text evidence="3">The sequence shown here is derived from an EMBL/GenBank/DDBJ whole genome shotgun (WGS) entry which is preliminary data.</text>
</comment>